<dbReference type="PANTHER" id="PTHR42709">
    <property type="entry name" value="ALKALINE PHOSPHATASE LIKE PROTEIN"/>
    <property type="match status" value="1"/>
</dbReference>
<reference evidence="3 5" key="1">
    <citation type="submission" date="2016-10" db="EMBL/GenBank/DDBJ databases">
        <authorList>
            <person name="de Groot N.N."/>
        </authorList>
    </citation>
    <scope>NUCLEOTIDE SEQUENCE [LARGE SCALE GENOMIC DNA]</scope>
    <source>
        <strain evidence="3 5">CGMCC 1.6848</strain>
    </source>
</reference>
<name>A0A1I2YQL0_9GAMM</name>
<evidence type="ECO:0000256" key="1">
    <source>
        <dbReference type="SAM" id="Phobius"/>
    </source>
</evidence>
<dbReference type="GO" id="GO:0005886">
    <property type="term" value="C:plasma membrane"/>
    <property type="evidence" value="ECO:0007669"/>
    <property type="project" value="UniProtKB-ARBA"/>
</dbReference>
<dbReference type="OrthoDB" id="9814483at2"/>
<dbReference type="Pfam" id="PF09335">
    <property type="entry name" value="VTT_dom"/>
    <property type="match status" value="1"/>
</dbReference>
<evidence type="ECO:0000313" key="4">
    <source>
        <dbReference type="EMBL" id="TDX31628.1"/>
    </source>
</evidence>
<dbReference type="EMBL" id="FOPY01000002">
    <property type="protein sequence ID" value="SFH27780.1"/>
    <property type="molecule type" value="Genomic_DNA"/>
</dbReference>
<organism evidence="3 5">
    <name type="scientific">Modicisalibacter xianhensis</name>
    <dbReference type="NCBI Taxonomy" id="442341"/>
    <lineage>
        <taxon>Bacteria</taxon>
        <taxon>Pseudomonadati</taxon>
        <taxon>Pseudomonadota</taxon>
        <taxon>Gammaproteobacteria</taxon>
        <taxon>Oceanospirillales</taxon>
        <taxon>Halomonadaceae</taxon>
        <taxon>Modicisalibacter</taxon>
    </lineage>
</organism>
<proteinExistence type="predicted"/>
<keyword evidence="1" id="KW-0812">Transmembrane</keyword>
<dbReference type="RefSeq" id="WP_092843204.1">
    <property type="nucleotide sequence ID" value="NZ_FOPY01000002.1"/>
</dbReference>
<dbReference type="EMBL" id="SOEC01000003">
    <property type="protein sequence ID" value="TDX31628.1"/>
    <property type="molecule type" value="Genomic_DNA"/>
</dbReference>
<keyword evidence="5" id="KW-1185">Reference proteome</keyword>
<sequence>MTGYFGLFTSSFLAATLLPFYSEVLLAGLFRAGYEFWLLLAVATAGNTLGAAVNWALGRYLEHYKDRRWFPFKEKKLGHAQRWFNRFGVWSLLLAWLPVGGDALTFIAGLLRVSFPIFFVLTAIGKGARYLVVLVAMQQF</sequence>
<dbReference type="InterPro" id="IPR032816">
    <property type="entry name" value="VTT_dom"/>
</dbReference>
<dbReference type="STRING" id="442341.SAMN04487959_10280"/>
<reference evidence="4 6" key="2">
    <citation type="submission" date="2019-03" db="EMBL/GenBank/DDBJ databases">
        <title>Freshwater and sediment microbial communities from various areas in North America, analyzing microbe dynamics in response to fracking.</title>
        <authorList>
            <person name="Lamendella R."/>
        </authorList>
    </citation>
    <scope>NUCLEOTIDE SEQUENCE [LARGE SCALE GENOMIC DNA]</scope>
    <source>
        <strain evidence="4 6">6_TX</strain>
    </source>
</reference>
<dbReference type="Proteomes" id="UP000294489">
    <property type="component" value="Unassembled WGS sequence"/>
</dbReference>
<dbReference type="AlphaFoldDB" id="A0A1I2YQL0"/>
<dbReference type="Proteomes" id="UP000199040">
    <property type="component" value="Unassembled WGS sequence"/>
</dbReference>
<evidence type="ECO:0000313" key="5">
    <source>
        <dbReference type="Proteomes" id="UP000199040"/>
    </source>
</evidence>
<accession>A0A1I2YQL0</accession>
<evidence type="ECO:0000313" key="3">
    <source>
        <dbReference type="EMBL" id="SFH27780.1"/>
    </source>
</evidence>
<evidence type="ECO:0000313" key="6">
    <source>
        <dbReference type="Proteomes" id="UP000294489"/>
    </source>
</evidence>
<feature type="transmembrane region" description="Helical" evidence="1">
    <location>
        <begin position="117"/>
        <end position="137"/>
    </location>
</feature>
<feature type="transmembrane region" description="Helical" evidence="1">
    <location>
        <begin position="36"/>
        <end position="57"/>
    </location>
</feature>
<keyword evidence="1" id="KW-1133">Transmembrane helix</keyword>
<evidence type="ECO:0000259" key="2">
    <source>
        <dbReference type="Pfam" id="PF09335"/>
    </source>
</evidence>
<feature type="transmembrane region" description="Helical" evidence="1">
    <location>
        <begin position="87"/>
        <end position="111"/>
    </location>
</feature>
<protein>
    <submittedName>
        <fullName evidence="4">Membrane protein YqaA with SNARE-associated domain</fullName>
    </submittedName>
    <submittedName>
        <fullName evidence="3">Membrane protein YqaA, SNARE-associated domain</fullName>
    </submittedName>
</protein>
<feature type="domain" description="VTT" evidence="2">
    <location>
        <begin position="29"/>
        <end position="138"/>
    </location>
</feature>
<dbReference type="InterPro" id="IPR051311">
    <property type="entry name" value="DedA_domain"/>
</dbReference>
<dbReference type="PANTHER" id="PTHR42709:SF4">
    <property type="entry name" value="INNER MEMBRANE PROTEIN YQAA"/>
    <property type="match status" value="1"/>
</dbReference>
<gene>
    <name evidence="4" type="ORF">DFO67_103226</name>
    <name evidence="3" type="ORF">SAMN04487959_10280</name>
</gene>
<keyword evidence="1" id="KW-0472">Membrane</keyword>